<dbReference type="AlphaFoldDB" id="A0A9N9L073"/>
<gene>
    <name evidence="2" type="ORF">HYFRA_00010749</name>
</gene>
<dbReference type="Proteomes" id="UP000696280">
    <property type="component" value="Unassembled WGS sequence"/>
</dbReference>
<evidence type="ECO:0000313" key="2">
    <source>
        <dbReference type="EMBL" id="CAG8957326.1"/>
    </source>
</evidence>
<organism evidence="2 3">
    <name type="scientific">Hymenoscyphus fraxineus</name>
    <dbReference type="NCBI Taxonomy" id="746836"/>
    <lineage>
        <taxon>Eukaryota</taxon>
        <taxon>Fungi</taxon>
        <taxon>Dikarya</taxon>
        <taxon>Ascomycota</taxon>
        <taxon>Pezizomycotina</taxon>
        <taxon>Leotiomycetes</taxon>
        <taxon>Helotiales</taxon>
        <taxon>Helotiaceae</taxon>
        <taxon>Hymenoscyphus</taxon>
    </lineage>
</organism>
<accession>A0A9N9L073</accession>
<proteinExistence type="predicted"/>
<dbReference type="InterPro" id="IPR010730">
    <property type="entry name" value="HET"/>
</dbReference>
<protein>
    <recommendedName>
        <fullName evidence="1">Heterokaryon incompatibility domain-containing protein</fullName>
    </recommendedName>
</protein>
<dbReference type="EMBL" id="CAJVRL010000078">
    <property type="protein sequence ID" value="CAG8957326.1"/>
    <property type="molecule type" value="Genomic_DNA"/>
</dbReference>
<reference evidence="2" key="1">
    <citation type="submission" date="2021-07" db="EMBL/GenBank/DDBJ databases">
        <authorList>
            <person name="Durling M."/>
        </authorList>
    </citation>
    <scope>NUCLEOTIDE SEQUENCE</scope>
</reference>
<evidence type="ECO:0000259" key="1">
    <source>
        <dbReference type="Pfam" id="PF06985"/>
    </source>
</evidence>
<feature type="domain" description="Heterokaryon incompatibility" evidence="1">
    <location>
        <begin position="191"/>
        <end position="337"/>
    </location>
</feature>
<dbReference type="Pfam" id="PF06985">
    <property type="entry name" value="HET"/>
    <property type="match status" value="1"/>
</dbReference>
<name>A0A9N9L073_9HELO</name>
<sequence>MSPLPLKLCNLCRRCRAIYSHERPGELTRADDPHNWRSNYDLRSTASKCPYCAILWQAIRSIPSLVDENIDKRPSDNDLTQIMEPTAVFWPIFDPVLPTLPVASSYDVPEEEESIMPFLLRIFPLGYKSPCTALADKSIAQVKSWIKDCSDYHRLKCTPMNHTMPTRLIRIEHNYSTYNIALVEPHSRVDYLCLSHQWGSGGTRCKTLDSNITERLAGISWDELPILFQQAIDFTRRLGIQYLWIDSLCIIQDNDADWHRESMKMANIFRNGQLTLGASHALNADSEFLFQASEEESGIKIEGLEIPEAIGDVFVRLEPTHHLETFPLLRRAWVYQERLLSPRFLHFSKMELIWECNTVTQCQCSGGKIRDDRSKLEPTSGRLIKQSFWEELYSAGREGSYMPQITSWEKAKKWNDIVQAYSCLDITFEFEKTDFLRFQEWQSGFSISEVQINISQGFGEIPLSRICFGGYLLTLQPVRGIPNGSLPPGRGHQCLWASNITF</sequence>
<evidence type="ECO:0000313" key="3">
    <source>
        <dbReference type="Proteomes" id="UP000696280"/>
    </source>
</evidence>
<dbReference type="PANTHER" id="PTHR33112">
    <property type="entry name" value="DOMAIN PROTEIN, PUTATIVE-RELATED"/>
    <property type="match status" value="1"/>
</dbReference>
<dbReference type="OrthoDB" id="8300194at2759"/>
<comment type="caution">
    <text evidence="2">The sequence shown here is derived from an EMBL/GenBank/DDBJ whole genome shotgun (WGS) entry which is preliminary data.</text>
</comment>
<dbReference type="PANTHER" id="PTHR33112:SF9">
    <property type="entry name" value="HETEROKARYON INCOMPATIBILITY DOMAIN-CONTAINING PROTEIN"/>
    <property type="match status" value="1"/>
</dbReference>
<keyword evidence="3" id="KW-1185">Reference proteome</keyword>